<dbReference type="AlphaFoldDB" id="A0A7I7R499"/>
<dbReference type="GO" id="GO:0003700">
    <property type="term" value="F:DNA-binding transcription factor activity"/>
    <property type="evidence" value="ECO:0007669"/>
    <property type="project" value="InterPro"/>
</dbReference>
<dbReference type="PANTHER" id="PTHR33164">
    <property type="entry name" value="TRANSCRIPTIONAL REGULATOR, MARR FAMILY"/>
    <property type="match status" value="1"/>
</dbReference>
<dbReference type="GO" id="GO:0006950">
    <property type="term" value="P:response to stress"/>
    <property type="evidence" value="ECO:0007669"/>
    <property type="project" value="TreeGrafter"/>
</dbReference>
<dbReference type="EMBL" id="MVHZ01000008">
    <property type="protein sequence ID" value="ORB01027.1"/>
    <property type="molecule type" value="Genomic_DNA"/>
</dbReference>
<dbReference type="Proteomes" id="UP000192320">
    <property type="component" value="Unassembled WGS sequence"/>
</dbReference>
<sequence>MERRKAIERAVLELPELDAAEGACVRQFTDSSSRLLATLNDRLIGAHGLSLFAVLVLDLLARSVAGSARMRDLADAFELAPSRVTQLIARLEEQGLVCRRKHPGDRRAVLATITRAGRTKLQPAVSTYARGIRAHYLERLSRQQAIALGDVCRRAGVPPLPADEP</sequence>
<dbReference type="PROSITE" id="PS50995">
    <property type="entry name" value="HTH_MARR_2"/>
    <property type="match status" value="1"/>
</dbReference>
<dbReference type="Pfam" id="PF01047">
    <property type="entry name" value="MarR"/>
    <property type="match status" value="1"/>
</dbReference>
<dbReference type="OrthoDB" id="4760020at2"/>
<dbReference type="RefSeq" id="WP_083025348.1">
    <property type="nucleotide sequence ID" value="NZ_AP022589.1"/>
</dbReference>
<dbReference type="InterPro" id="IPR039422">
    <property type="entry name" value="MarR/SlyA-like"/>
</dbReference>
<evidence type="ECO:0000313" key="2">
    <source>
        <dbReference type="Proteomes" id="UP000192320"/>
    </source>
</evidence>
<name>A0A7I7R499_9MYCO</name>
<evidence type="ECO:0000313" key="1">
    <source>
        <dbReference type="EMBL" id="ORB01027.1"/>
    </source>
</evidence>
<keyword evidence="2" id="KW-1185">Reference proteome</keyword>
<accession>A0A7I7R499</accession>
<gene>
    <name evidence="1" type="ORF">BST33_09555</name>
</gene>
<dbReference type="InterPro" id="IPR000835">
    <property type="entry name" value="HTH_MarR-typ"/>
</dbReference>
<comment type="caution">
    <text evidence="1">The sequence shown here is derived from an EMBL/GenBank/DDBJ whole genome shotgun (WGS) entry which is preliminary data.</text>
</comment>
<proteinExistence type="predicted"/>
<dbReference type="InterPro" id="IPR036390">
    <property type="entry name" value="WH_DNA-bd_sf"/>
</dbReference>
<dbReference type="SMART" id="SM00347">
    <property type="entry name" value="HTH_MARR"/>
    <property type="match status" value="1"/>
</dbReference>
<reference evidence="1 2" key="1">
    <citation type="submission" date="2017-02" db="EMBL/GenBank/DDBJ databases">
        <title>The new phylogeny of genus Mycobacterium.</title>
        <authorList>
            <person name="Tortoli E."/>
            <person name="Trovato A."/>
            <person name="Cirillo D.M."/>
        </authorList>
    </citation>
    <scope>NUCLEOTIDE SEQUENCE [LARGE SCALE GENOMIC DNA]</scope>
    <source>
        <strain evidence="1 2">DSM 45633</strain>
    </source>
</reference>
<organism evidence="1 2">
    <name type="scientific">Mycolicibacter minnesotensis</name>
    <dbReference type="NCBI Taxonomy" id="1118379"/>
    <lineage>
        <taxon>Bacteria</taxon>
        <taxon>Bacillati</taxon>
        <taxon>Actinomycetota</taxon>
        <taxon>Actinomycetes</taxon>
        <taxon>Mycobacteriales</taxon>
        <taxon>Mycobacteriaceae</taxon>
        <taxon>Mycolicibacter</taxon>
    </lineage>
</organism>
<protein>
    <submittedName>
        <fullName evidence="1">Uncharacterized protein</fullName>
    </submittedName>
</protein>
<dbReference type="Gene3D" id="1.10.10.10">
    <property type="entry name" value="Winged helix-like DNA-binding domain superfamily/Winged helix DNA-binding domain"/>
    <property type="match status" value="1"/>
</dbReference>
<dbReference type="SUPFAM" id="SSF46785">
    <property type="entry name" value="Winged helix' DNA-binding domain"/>
    <property type="match status" value="1"/>
</dbReference>
<dbReference type="PANTHER" id="PTHR33164:SF99">
    <property type="entry name" value="MARR FAMILY REGULATORY PROTEIN"/>
    <property type="match status" value="1"/>
</dbReference>
<dbReference type="InterPro" id="IPR036388">
    <property type="entry name" value="WH-like_DNA-bd_sf"/>
</dbReference>